<keyword evidence="1" id="KW-0677">Repeat</keyword>
<dbReference type="Pfam" id="PF00004">
    <property type="entry name" value="AAA"/>
    <property type="match status" value="1"/>
</dbReference>
<dbReference type="PANTHER" id="PTHR11638:SF18">
    <property type="entry name" value="HEAT SHOCK PROTEIN 104"/>
    <property type="match status" value="1"/>
</dbReference>
<dbReference type="InterPro" id="IPR027417">
    <property type="entry name" value="P-loop_NTPase"/>
</dbReference>
<evidence type="ECO:0000256" key="5">
    <source>
        <dbReference type="SAM" id="Phobius"/>
    </source>
</evidence>
<accession>A0A1F4ZTM3</accession>
<dbReference type="Gene3D" id="3.40.50.300">
    <property type="entry name" value="P-loop containing nucleotide triphosphate hydrolases"/>
    <property type="match status" value="2"/>
</dbReference>
<evidence type="ECO:0000313" key="9">
    <source>
        <dbReference type="Proteomes" id="UP000176424"/>
    </source>
</evidence>
<dbReference type="SMART" id="SM00382">
    <property type="entry name" value="AAA"/>
    <property type="match status" value="2"/>
</dbReference>
<evidence type="ECO:0000256" key="1">
    <source>
        <dbReference type="ARBA" id="ARBA00022737"/>
    </source>
</evidence>
<dbReference type="AlphaFoldDB" id="A0A1F4ZTM3"/>
<keyword evidence="5" id="KW-1133">Transmembrane helix</keyword>
<proteinExistence type="predicted"/>
<evidence type="ECO:0000256" key="2">
    <source>
        <dbReference type="ARBA" id="ARBA00022741"/>
    </source>
</evidence>
<sequence>MEFIGWHYSEGLNLYLRRWYFLLAWIIHYFSLPVLLPSLFAPWRRLTDDEEILGMDLGKLFRQASFNLVSRGIGAVTRIFLFLFGVLTLIPAFVVGLIGLVFWIAIPLVGIPYFLTSDKHHLRFFKQLHLQLNSSPDKAVEILFDNPAGKFICSHLDVEPEVLKANSQKFSLNLSEFQPASMEDFITKFIDSKAWSDEQLKKLGFDFDDLILSARWWDVVYSSRLDPEDESFHLSQPGLGLELLFGYTPQLNSLSVDLAAPQSFSHHLIGRESLVNRLERELSHGGSAVLVGQPGVGKKTVILEFAKRAMSGELGTNLLYKRVLEFDYNFLLSESLDINQKKAKLSGILREATVAGNVILVIRDLHRLINSEVEGIDFTDLFEKHLEKRKLQIIAVSTTDEYERFILPISRLRKFFQPVEVVPVTKDEAMLILFEFASQIEKTRHVFFTTQSLKAMISGADRYITDTPFPEKVLELLDHVVAFVEKNQATKISSDDVNLALSELTGISLIHLTEGQKELLSDLEAILHKNLVGQDIAVTLIAQSLRARTVGTKDDRRPIGSFLFLGPTGVGKTQAAKTLASVYYGSDKYLLRFDMAEFVGSEGLTRLIGSQDKNQPGLLTAGIRNHPASLLLLDEIEKAPKEVYNLFLTLLDEGEITDAFGKKISCRHLFVIATSNAGSEKVRQLVAKGVSTETLQKEIFEFIQDSGTFSPEFLNRFDGVVVFQPLTESELVKIARLMLEDVVKSLSTKNIYLEITEPVCQKLAKEGFEPQYGARPMRRIVDINIGDTIGKSILSGQLKSGDHFELLANDKPNSYTINKLN</sequence>
<feature type="transmembrane region" description="Helical" evidence="5">
    <location>
        <begin position="93"/>
        <end position="115"/>
    </location>
</feature>
<feature type="domain" description="AAA+ ATPase" evidence="6">
    <location>
        <begin position="558"/>
        <end position="727"/>
    </location>
</feature>
<dbReference type="GO" id="GO:0005737">
    <property type="term" value="C:cytoplasm"/>
    <property type="evidence" value="ECO:0007669"/>
    <property type="project" value="TreeGrafter"/>
</dbReference>
<evidence type="ECO:0008006" key="10">
    <source>
        <dbReference type="Google" id="ProtNLM"/>
    </source>
</evidence>
<comment type="caution">
    <text evidence="8">The sequence shown here is derived from an EMBL/GenBank/DDBJ whole genome shotgun (WGS) entry which is preliminary data.</text>
</comment>
<dbReference type="GO" id="GO:0016887">
    <property type="term" value="F:ATP hydrolysis activity"/>
    <property type="evidence" value="ECO:0007669"/>
    <property type="project" value="InterPro"/>
</dbReference>
<evidence type="ECO:0000313" key="8">
    <source>
        <dbReference type="EMBL" id="OGD09590.1"/>
    </source>
</evidence>
<dbReference type="PRINTS" id="PR00300">
    <property type="entry name" value="CLPPROTEASEA"/>
</dbReference>
<dbReference type="GO" id="GO:0034605">
    <property type="term" value="P:cellular response to heat"/>
    <property type="evidence" value="ECO:0007669"/>
    <property type="project" value="TreeGrafter"/>
</dbReference>
<protein>
    <recommendedName>
        <fullName evidence="10">Clp R domain-containing protein</fullName>
    </recommendedName>
</protein>
<dbReference type="InterPro" id="IPR001270">
    <property type="entry name" value="ClpA/B"/>
</dbReference>
<evidence type="ECO:0000256" key="4">
    <source>
        <dbReference type="ARBA" id="ARBA00023186"/>
    </source>
</evidence>
<dbReference type="GO" id="GO:0005524">
    <property type="term" value="F:ATP binding"/>
    <property type="evidence" value="ECO:0007669"/>
    <property type="project" value="UniProtKB-KW"/>
</dbReference>
<feature type="transmembrane region" description="Helical" evidence="5">
    <location>
        <begin position="20"/>
        <end position="43"/>
    </location>
</feature>
<reference evidence="8 9" key="1">
    <citation type="journal article" date="2016" name="Nat. Commun.">
        <title>Thousands of microbial genomes shed light on interconnected biogeochemical processes in an aquifer system.</title>
        <authorList>
            <person name="Anantharaman K."/>
            <person name="Brown C.T."/>
            <person name="Hug L.A."/>
            <person name="Sharon I."/>
            <person name="Castelle C.J."/>
            <person name="Probst A.J."/>
            <person name="Thomas B.C."/>
            <person name="Singh A."/>
            <person name="Wilkins M.J."/>
            <person name="Karaoz U."/>
            <person name="Brodie E.L."/>
            <person name="Williams K.H."/>
            <person name="Hubbard S.S."/>
            <person name="Banfield J.F."/>
        </authorList>
    </citation>
    <scope>NUCLEOTIDE SEQUENCE [LARGE SCALE GENOMIC DNA]</scope>
</reference>
<dbReference type="Gene3D" id="1.10.8.60">
    <property type="match status" value="2"/>
</dbReference>
<dbReference type="InterPro" id="IPR050130">
    <property type="entry name" value="ClpA_ClpB"/>
</dbReference>
<organism evidence="8 9">
    <name type="scientific">Candidatus Amesbacteria bacterium RIFOXYB1_FULL_44_23</name>
    <dbReference type="NCBI Taxonomy" id="1797263"/>
    <lineage>
        <taxon>Bacteria</taxon>
        <taxon>Candidatus Amesiibacteriota</taxon>
    </lineage>
</organism>
<dbReference type="CDD" id="cd19499">
    <property type="entry name" value="RecA-like_ClpB_Hsp104-like"/>
    <property type="match status" value="1"/>
</dbReference>
<feature type="domain" description="Clp ATPase C-terminal" evidence="7">
    <location>
        <begin position="726"/>
        <end position="817"/>
    </location>
</feature>
<evidence type="ECO:0000256" key="3">
    <source>
        <dbReference type="ARBA" id="ARBA00022840"/>
    </source>
</evidence>
<dbReference type="Pfam" id="PF10431">
    <property type="entry name" value="ClpB_D2-small"/>
    <property type="match status" value="1"/>
</dbReference>
<dbReference type="InterPro" id="IPR003959">
    <property type="entry name" value="ATPase_AAA_core"/>
</dbReference>
<dbReference type="Pfam" id="PF07724">
    <property type="entry name" value="AAA_2"/>
    <property type="match status" value="1"/>
</dbReference>
<keyword evidence="5" id="KW-0472">Membrane</keyword>
<name>A0A1F4ZTM3_9BACT</name>
<evidence type="ECO:0000259" key="7">
    <source>
        <dbReference type="SMART" id="SM01086"/>
    </source>
</evidence>
<dbReference type="PANTHER" id="PTHR11638">
    <property type="entry name" value="ATP-DEPENDENT CLP PROTEASE"/>
    <property type="match status" value="1"/>
</dbReference>
<keyword evidence="5" id="KW-0812">Transmembrane</keyword>
<dbReference type="EMBL" id="MEXR01000030">
    <property type="protein sequence ID" value="OGD09590.1"/>
    <property type="molecule type" value="Genomic_DNA"/>
</dbReference>
<feature type="domain" description="AAA+ ATPase" evidence="6">
    <location>
        <begin position="284"/>
        <end position="420"/>
    </location>
</feature>
<dbReference type="SMART" id="SM01086">
    <property type="entry name" value="ClpB_D2-small"/>
    <property type="match status" value="1"/>
</dbReference>
<evidence type="ECO:0000259" key="6">
    <source>
        <dbReference type="SMART" id="SM00382"/>
    </source>
</evidence>
<dbReference type="SUPFAM" id="SSF52540">
    <property type="entry name" value="P-loop containing nucleoside triphosphate hydrolases"/>
    <property type="match status" value="2"/>
</dbReference>
<keyword evidence="3" id="KW-0067">ATP-binding</keyword>
<keyword evidence="2" id="KW-0547">Nucleotide-binding</keyword>
<dbReference type="InterPro" id="IPR041546">
    <property type="entry name" value="ClpA/ClpB_AAA_lid"/>
</dbReference>
<gene>
    <name evidence="8" type="ORF">A2397_02810</name>
</gene>
<dbReference type="STRING" id="1797263.A2397_02810"/>
<feature type="transmembrane region" description="Helical" evidence="5">
    <location>
        <begin position="64"/>
        <end position="87"/>
    </location>
</feature>
<dbReference type="Pfam" id="PF17871">
    <property type="entry name" value="AAA_lid_9"/>
    <property type="match status" value="1"/>
</dbReference>
<dbReference type="InterPro" id="IPR003593">
    <property type="entry name" value="AAA+_ATPase"/>
</dbReference>
<dbReference type="Proteomes" id="UP000176424">
    <property type="component" value="Unassembled WGS sequence"/>
</dbReference>
<keyword evidence="4" id="KW-0143">Chaperone</keyword>
<dbReference type="InterPro" id="IPR019489">
    <property type="entry name" value="Clp_ATPase_C"/>
</dbReference>